<protein>
    <submittedName>
        <fullName evidence="1">Uncharacterized protein</fullName>
    </submittedName>
</protein>
<accession>A0ABQ5VYF5</accession>
<evidence type="ECO:0000313" key="1">
    <source>
        <dbReference type="EMBL" id="GLQ36118.1"/>
    </source>
</evidence>
<sequence>MPQVLPKSQFVEYKTAPLAILMTALKKSGNAALDFLTQVSIAQSRTAQIEQMNLLSDHELAERFQINRDQIVTYVFRDKMY</sequence>
<dbReference type="Proteomes" id="UP001156694">
    <property type="component" value="Unassembled WGS sequence"/>
</dbReference>
<organism evidence="1 2">
    <name type="scientific">Amylibacter marinus</name>
    <dbReference type="NCBI Taxonomy" id="1475483"/>
    <lineage>
        <taxon>Bacteria</taxon>
        <taxon>Pseudomonadati</taxon>
        <taxon>Pseudomonadota</taxon>
        <taxon>Alphaproteobacteria</taxon>
        <taxon>Rhodobacterales</taxon>
        <taxon>Paracoccaceae</taxon>
        <taxon>Amylibacter</taxon>
    </lineage>
</organism>
<keyword evidence="2" id="KW-1185">Reference proteome</keyword>
<reference evidence="2" key="1">
    <citation type="journal article" date="2019" name="Int. J. Syst. Evol. Microbiol.">
        <title>The Global Catalogue of Microorganisms (GCM) 10K type strain sequencing project: providing services to taxonomists for standard genome sequencing and annotation.</title>
        <authorList>
            <consortium name="The Broad Institute Genomics Platform"/>
            <consortium name="The Broad Institute Genome Sequencing Center for Infectious Disease"/>
            <person name="Wu L."/>
            <person name="Ma J."/>
        </authorList>
    </citation>
    <scope>NUCLEOTIDE SEQUENCE [LARGE SCALE GENOMIC DNA]</scope>
    <source>
        <strain evidence="2">NBRC 110140</strain>
    </source>
</reference>
<proteinExistence type="predicted"/>
<comment type="caution">
    <text evidence="1">The sequence shown here is derived from an EMBL/GenBank/DDBJ whole genome shotgun (WGS) entry which is preliminary data.</text>
</comment>
<dbReference type="EMBL" id="BSNN01000008">
    <property type="protein sequence ID" value="GLQ36118.1"/>
    <property type="molecule type" value="Genomic_DNA"/>
</dbReference>
<name>A0ABQ5VYF5_9RHOB</name>
<gene>
    <name evidence="1" type="ORF">GCM10007939_24020</name>
</gene>
<evidence type="ECO:0000313" key="2">
    <source>
        <dbReference type="Proteomes" id="UP001156694"/>
    </source>
</evidence>